<dbReference type="Proteomes" id="UP001060215">
    <property type="component" value="Chromosome 14"/>
</dbReference>
<dbReference type="EMBL" id="CM045771">
    <property type="protein sequence ID" value="KAI7988359.1"/>
    <property type="molecule type" value="Genomic_DNA"/>
</dbReference>
<gene>
    <name evidence="1" type="ORF">LOK49_LG13G01512</name>
</gene>
<organism evidence="1 2">
    <name type="scientific">Camellia lanceoleosa</name>
    <dbReference type="NCBI Taxonomy" id="1840588"/>
    <lineage>
        <taxon>Eukaryota</taxon>
        <taxon>Viridiplantae</taxon>
        <taxon>Streptophyta</taxon>
        <taxon>Embryophyta</taxon>
        <taxon>Tracheophyta</taxon>
        <taxon>Spermatophyta</taxon>
        <taxon>Magnoliopsida</taxon>
        <taxon>eudicotyledons</taxon>
        <taxon>Gunneridae</taxon>
        <taxon>Pentapetalae</taxon>
        <taxon>asterids</taxon>
        <taxon>Ericales</taxon>
        <taxon>Theaceae</taxon>
        <taxon>Camellia</taxon>
    </lineage>
</organism>
<name>A0ACC0FI25_9ERIC</name>
<proteinExistence type="predicted"/>
<keyword evidence="2" id="KW-1185">Reference proteome</keyword>
<protein>
    <submittedName>
        <fullName evidence="1">Uncharacterized protein</fullName>
    </submittedName>
</protein>
<sequence>MESSDSDPFDSFKSKKMVGSSSSKSLPSNQMTKAHLDLTPWSSKTTEKPANPLGRVRNCQMSDRDNLMENRSGRSLVIIQSINRRRRLMGQ</sequence>
<evidence type="ECO:0000313" key="2">
    <source>
        <dbReference type="Proteomes" id="UP001060215"/>
    </source>
</evidence>
<comment type="caution">
    <text evidence="1">The sequence shown here is derived from an EMBL/GenBank/DDBJ whole genome shotgun (WGS) entry which is preliminary data.</text>
</comment>
<reference evidence="1 2" key="1">
    <citation type="journal article" date="2022" name="Plant J.">
        <title>Chromosome-level genome of Camellia lanceoleosa provides a valuable resource for understanding genome evolution and self-incompatibility.</title>
        <authorList>
            <person name="Gong W."/>
            <person name="Xiao S."/>
            <person name="Wang L."/>
            <person name="Liao Z."/>
            <person name="Chang Y."/>
            <person name="Mo W."/>
            <person name="Hu G."/>
            <person name="Li W."/>
            <person name="Zhao G."/>
            <person name="Zhu H."/>
            <person name="Hu X."/>
            <person name="Ji K."/>
            <person name="Xiang X."/>
            <person name="Song Q."/>
            <person name="Yuan D."/>
            <person name="Jin S."/>
            <person name="Zhang L."/>
        </authorList>
    </citation>
    <scope>NUCLEOTIDE SEQUENCE [LARGE SCALE GENOMIC DNA]</scope>
    <source>
        <strain evidence="1">SQ_2022a</strain>
    </source>
</reference>
<evidence type="ECO:0000313" key="1">
    <source>
        <dbReference type="EMBL" id="KAI7988359.1"/>
    </source>
</evidence>
<accession>A0ACC0FI25</accession>